<gene>
    <name evidence="1" type="ORF">OB144RH_07405</name>
</gene>
<evidence type="ECO:0000313" key="2">
    <source>
        <dbReference type="Proteomes" id="UP001642485"/>
    </source>
</evidence>
<proteinExistence type="predicted"/>
<dbReference type="InterPro" id="IPR016024">
    <property type="entry name" value="ARM-type_fold"/>
</dbReference>
<accession>A0ABM9NDF5</accession>
<protein>
    <submittedName>
        <fullName evidence="1">Uncharacterized protein</fullName>
    </submittedName>
</protein>
<sequence length="350" mass="40113">MVTYYNDDYPNDDYNSESIESIVKIVEAIPNLVPEAFTFLKEIVVCSKQDLRSKAMENIVKIVKTTPSLTQEVFDFWKEIVTNPKYDINYEIIDKLPEIVKMMLSLTTEAFIVSKEMFTTNNDDDYDYVKAIVADNMVNIVRVNSSIAEEVLEILKEILSNLEYDFEVNYSAAKGLIEVLNLVLPITHHLTQEYEKSKNPEVIEWFTASFNELPNISETRIFLKEICKSILKSGIINELESKFILSCIKKYNFTFTVSINKAQGIEGKIIFEDRNYEIFKNDNSASKIVSLEEFATKLLAETDDPLAGQYKTYKPLFLNKGLTLKIAASDINYVSSIANENTKLSTKKYL</sequence>
<organism evidence="1 2">
    <name type="scientific">Rickettsia helvetica</name>
    <dbReference type="NCBI Taxonomy" id="35789"/>
    <lineage>
        <taxon>Bacteria</taxon>
        <taxon>Pseudomonadati</taxon>
        <taxon>Pseudomonadota</taxon>
        <taxon>Alphaproteobacteria</taxon>
        <taxon>Rickettsiales</taxon>
        <taxon>Rickettsiaceae</taxon>
        <taxon>Rickettsieae</taxon>
        <taxon>Rickettsia</taxon>
        <taxon>spotted fever group</taxon>
    </lineage>
</organism>
<dbReference type="EMBL" id="OZ018776">
    <property type="protein sequence ID" value="CAK9121596.1"/>
    <property type="molecule type" value="Genomic_DNA"/>
</dbReference>
<name>A0ABM9NDF5_RICHE</name>
<dbReference type="SUPFAM" id="SSF48371">
    <property type="entry name" value="ARM repeat"/>
    <property type="match status" value="1"/>
</dbReference>
<evidence type="ECO:0000313" key="1">
    <source>
        <dbReference type="EMBL" id="CAK9121596.1"/>
    </source>
</evidence>
<keyword evidence="2" id="KW-1185">Reference proteome</keyword>
<dbReference type="Proteomes" id="UP001642485">
    <property type="component" value="Chromosome"/>
</dbReference>
<reference evidence="1 2" key="1">
    <citation type="submission" date="2024-02" db="EMBL/GenBank/DDBJ databases">
        <authorList>
            <person name="Nijsse B."/>
            <person name="Sprong H."/>
        </authorList>
    </citation>
    <scope>NUCLEOTIDE SEQUENCE [LARGE SCALE GENOMIC DNA]</scope>
    <source>
        <strain evidence="1">OB144</strain>
    </source>
</reference>